<evidence type="ECO:0000256" key="4">
    <source>
        <dbReference type="SAM" id="SignalP"/>
    </source>
</evidence>
<feature type="domain" description="DUF3857" evidence="5">
    <location>
        <begin position="66"/>
        <end position="225"/>
    </location>
</feature>
<dbReference type="Gene3D" id="1.25.40.10">
    <property type="entry name" value="Tetratricopeptide repeat domain"/>
    <property type="match status" value="5"/>
</dbReference>
<dbReference type="Pfam" id="PF00515">
    <property type="entry name" value="TPR_1"/>
    <property type="match status" value="1"/>
</dbReference>
<keyword evidence="1" id="KW-0677">Repeat</keyword>
<dbReference type="InterPro" id="IPR038765">
    <property type="entry name" value="Papain-like_cys_pep_sf"/>
</dbReference>
<feature type="repeat" description="TPR" evidence="3">
    <location>
        <begin position="802"/>
        <end position="835"/>
    </location>
</feature>
<feature type="repeat" description="TPR" evidence="3">
    <location>
        <begin position="662"/>
        <end position="695"/>
    </location>
</feature>
<dbReference type="Pfam" id="PF13432">
    <property type="entry name" value="TPR_16"/>
    <property type="match status" value="1"/>
</dbReference>
<dbReference type="RefSeq" id="WP_322540336.1">
    <property type="nucleotide sequence ID" value="NZ_JAOBTW010000028.1"/>
</dbReference>
<dbReference type="EMBL" id="JAOBTW010000028">
    <property type="protein sequence ID" value="MDZ7283938.1"/>
    <property type="molecule type" value="Genomic_DNA"/>
</dbReference>
<dbReference type="InterPro" id="IPR019734">
    <property type="entry name" value="TPR_rpt"/>
</dbReference>
<evidence type="ECO:0000256" key="1">
    <source>
        <dbReference type="ARBA" id="ARBA00022737"/>
    </source>
</evidence>
<evidence type="ECO:0000313" key="6">
    <source>
        <dbReference type="EMBL" id="MDZ7283938.1"/>
    </source>
</evidence>
<dbReference type="InterPro" id="IPR011990">
    <property type="entry name" value="TPR-like_helical_dom_sf"/>
</dbReference>
<dbReference type="Gene3D" id="3.10.620.30">
    <property type="match status" value="1"/>
</dbReference>
<comment type="caution">
    <text evidence="6">The sequence shown here is derived from an EMBL/GenBank/DDBJ whole genome shotgun (WGS) entry which is preliminary data.</text>
</comment>
<keyword evidence="4" id="KW-0732">Signal</keyword>
<dbReference type="PROSITE" id="PS50293">
    <property type="entry name" value="TPR_REGION"/>
    <property type="match status" value="1"/>
</dbReference>
<dbReference type="PROSITE" id="PS50005">
    <property type="entry name" value="TPR"/>
    <property type="match status" value="2"/>
</dbReference>
<dbReference type="Pfam" id="PF13414">
    <property type="entry name" value="TPR_11"/>
    <property type="match status" value="1"/>
</dbReference>
<feature type="chain" id="PRO_5045097198" evidence="4">
    <location>
        <begin position="21"/>
        <end position="1218"/>
    </location>
</feature>
<evidence type="ECO:0000256" key="3">
    <source>
        <dbReference type="PROSITE-ProRule" id="PRU00339"/>
    </source>
</evidence>
<feature type="signal peptide" evidence="4">
    <location>
        <begin position="1"/>
        <end position="20"/>
    </location>
</feature>
<organism evidence="6 7">
    <name type="scientific">Sphingomonas sanguinis</name>
    <dbReference type="NCBI Taxonomy" id="33051"/>
    <lineage>
        <taxon>Bacteria</taxon>
        <taxon>Pseudomonadati</taxon>
        <taxon>Pseudomonadota</taxon>
        <taxon>Alphaproteobacteria</taxon>
        <taxon>Sphingomonadales</taxon>
        <taxon>Sphingomonadaceae</taxon>
        <taxon>Sphingomonas</taxon>
    </lineage>
</organism>
<dbReference type="PANTHER" id="PTHR44858:SF1">
    <property type="entry name" value="UDP-N-ACETYLGLUCOSAMINE--PEPTIDE N-ACETYLGLUCOSAMINYLTRANSFERASE SPINDLY-RELATED"/>
    <property type="match status" value="1"/>
</dbReference>
<dbReference type="Gene3D" id="2.60.40.3140">
    <property type="match status" value="1"/>
</dbReference>
<dbReference type="Pfam" id="PF13181">
    <property type="entry name" value="TPR_8"/>
    <property type="match status" value="1"/>
</dbReference>
<accession>A0ABU5LVH5</accession>
<keyword evidence="7" id="KW-1185">Reference proteome</keyword>
<dbReference type="SUPFAM" id="SSF48452">
    <property type="entry name" value="TPR-like"/>
    <property type="match status" value="2"/>
</dbReference>
<dbReference type="PANTHER" id="PTHR44858">
    <property type="entry name" value="TETRATRICOPEPTIDE REPEAT PROTEIN 6"/>
    <property type="match status" value="1"/>
</dbReference>
<dbReference type="Pfam" id="PF12969">
    <property type="entry name" value="DUF3857"/>
    <property type="match status" value="1"/>
</dbReference>
<evidence type="ECO:0000259" key="5">
    <source>
        <dbReference type="Pfam" id="PF12969"/>
    </source>
</evidence>
<name>A0ABU5LVH5_9SPHN</name>
<dbReference type="Proteomes" id="UP001292182">
    <property type="component" value="Unassembled WGS sequence"/>
</dbReference>
<evidence type="ECO:0000256" key="2">
    <source>
        <dbReference type="ARBA" id="ARBA00022803"/>
    </source>
</evidence>
<protein>
    <submittedName>
        <fullName evidence="6">Tetratricopeptide repeat protein</fullName>
    </submittedName>
</protein>
<reference evidence="7" key="1">
    <citation type="submission" date="2023-07" db="EMBL/GenBank/DDBJ databases">
        <title>Whole genome sequence analysis of rice epiphytic Sphingomonas sanguinis OsEp_Plm_15B2.</title>
        <authorList>
            <person name="Sahu K.P."/>
            <person name="Asharani P."/>
            <person name="Reddy B."/>
            <person name="Kumar A."/>
        </authorList>
    </citation>
    <scope>NUCLEOTIDE SEQUENCE [LARGE SCALE GENOMIC DNA]</scope>
    <source>
        <strain evidence="7">OsEp_Plm_15B2</strain>
    </source>
</reference>
<dbReference type="SMART" id="SM00028">
    <property type="entry name" value="TPR"/>
    <property type="match status" value="13"/>
</dbReference>
<dbReference type="InterPro" id="IPR050498">
    <property type="entry name" value="Ycf3"/>
</dbReference>
<sequence length="1218" mass="131300">MKLFLAALVGTSALTQPAYASDKPVIAPAPAWVKPVTPATPSAKPDDAPIRVLLSDQQIALDKGVETVYGETALRIQTPQGLAAGNISIPWRPETDTLTVHKLLIRRGDKVIDVLASGQTFTVVRREQNLESAMLDGVLTANIQPEGLQVGDTLEFAISITSRDPVLKGHVEQLAAAWNGFPVGRAHLRVQWPGTLPLRLRSVGSLPPLKPVRKGDQSTVEITMDGVEPEAATKGAPPRYALGRLIEMTDYAAWSDLGALMAPLYDKAAAIPADGPLRVELDRIKALSPDPKVQAQAALALVQDRVRYVALAMGTGGYVPADAAETWARRYGDCKGKTALLLALLHALDIAADPVAVNTIAGDGMDQRLPMAGLFNHVLVRARIGGRDYWLDGTRTGDTALDRLRVPNFGWGLPLVTQGAALVRMVPPPLEQPTNDVTIRMDASAGIAAPAPTRIETILRGDEAISTNTAMANLTGDARDRALREYWKGEYDFIDVKSATASFDPKTGEERLVMEGLARMDWGGDSYDTDGTAVGYRADFAREGTQDKTAPYAVPYPYFVRTRETIVLPKNNGAFRPSPGIEVDKTVGGIAYRRHATLTDGVFTIERTERSVVPEFSAADAPAAQAALRTLADTPAKLRKPVGYVASDKEMAAVGANTPTTAYEYGQRAALYADRGMREEAIADYTKAIELNPNNVWAMSNRALTRIQMGEIAQAKTDLDQAEKIDPDYIQTIIARAMIADREKRPRDAIALYTKALQHEADNRFALGQRALAYLAIGDSAHAMADRTTAADVAIKQAPDSALSYVERGNVLLDQQRFPDALKAFDQALSLDPKNVWALANRGLTHVWLRQEDAAAKDLDAAQAIDPRNAVVFRARGLLAQQKDAPADAVAAYSKALDTEPGDMFSVNRRAQAYYAMNEDAAALADARAVTAAQPRWVDPYVLRANILRRQGKTADVVAEAEALSAANPGDAYAQVAAANIYIAIGKRADAMKAYDRAIAVGAEPFIYLNRALRRTKDDVAGKRADLDNALRLDPNDEEAIAAKADLLAETGDLPGAIKTYSALLGKKPDEVNALVGRGKAYSRQGDSARAEADFRRARALATDAGWLNNICWNKATAGVALDSALADCNASLAKQPGSLAALDSRGFVYLRLDRLDEAMADYDRALAGNVKMAASLFGRAVVWSRKGDKTKSDADAAKAVELDPNIVKTFENYGIKR</sequence>
<keyword evidence="2 3" id="KW-0802">TPR repeat</keyword>
<evidence type="ECO:0000313" key="7">
    <source>
        <dbReference type="Proteomes" id="UP001292182"/>
    </source>
</evidence>
<proteinExistence type="predicted"/>
<dbReference type="InterPro" id="IPR024618">
    <property type="entry name" value="DUF3857"/>
</dbReference>
<dbReference type="SUPFAM" id="SSF54001">
    <property type="entry name" value="Cysteine proteinases"/>
    <property type="match status" value="1"/>
</dbReference>
<gene>
    <name evidence="6" type="ORF">N4G62_18070</name>
</gene>